<sequence>MSNKAKLFVLLTFAFSWSIVLIFKLSGLEWTGTTSLSVTLPFMFTPLLSAIIVRKGIYKEKKIFSEAVLIKPNRWFAAAWIIMPVLALATMAVSLLMPGISF</sequence>
<dbReference type="Proteomes" id="UP000587760">
    <property type="component" value="Unassembled WGS sequence"/>
</dbReference>
<keyword evidence="1" id="KW-0812">Transmembrane</keyword>
<dbReference type="RefSeq" id="WP_184747110.1">
    <property type="nucleotide sequence ID" value="NZ_JACHGJ010000004.1"/>
</dbReference>
<feature type="transmembrane region" description="Helical" evidence="1">
    <location>
        <begin position="34"/>
        <end position="54"/>
    </location>
</feature>
<organism evidence="2 3">
    <name type="scientific">Spirochaeta isovalerica</name>
    <dbReference type="NCBI Taxonomy" id="150"/>
    <lineage>
        <taxon>Bacteria</taxon>
        <taxon>Pseudomonadati</taxon>
        <taxon>Spirochaetota</taxon>
        <taxon>Spirochaetia</taxon>
        <taxon>Spirochaetales</taxon>
        <taxon>Spirochaetaceae</taxon>
        <taxon>Spirochaeta</taxon>
    </lineage>
</organism>
<evidence type="ECO:0000313" key="2">
    <source>
        <dbReference type="EMBL" id="MBB6480854.1"/>
    </source>
</evidence>
<keyword evidence="3" id="KW-1185">Reference proteome</keyword>
<evidence type="ECO:0000256" key="1">
    <source>
        <dbReference type="SAM" id="Phobius"/>
    </source>
</evidence>
<proteinExistence type="predicted"/>
<feature type="transmembrane region" description="Helical" evidence="1">
    <location>
        <begin position="7"/>
        <end position="28"/>
    </location>
</feature>
<accession>A0A841R6M4</accession>
<dbReference type="EMBL" id="JACHGJ010000004">
    <property type="protein sequence ID" value="MBB6480854.1"/>
    <property type="molecule type" value="Genomic_DNA"/>
</dbReference>
<keyword evidence="1" id="KW-0472">Membrane</keyword>
<name>A0A841R6M4_9SPIO</name>
<protein>
    <submittedName>
        <fullName evidence="2">Uncharacterized protein</fullName>
    </submittedName>
</protein>
<feature type="transmembrane region" description="Helical" evidence="1">
    <location>
        <begin position="75"/>
        <end position="97"/>
    </location>
</feature>
<gene>
    <name evidence="2" type="ORF">HNR50_002527</name>
</gene>
<dbReference type="AlphaFoldDB" id="A0A841R6M4"/>
<evidence type="ECO:0000313" key="3">
    <source>
        <dbReference type="Proteomes" id="UP000587760"/>
    </source>
</evidence>
<reference evidence="2 3" key="1">
    <citation type="submission" date="2020-08" db="EMBL/GenBank/DDBJ databases">
        <title>Genomic Encyclopedia of Type Strains, Phase IV (KMG-IV): sequencing the most valuable type-strain genomes for metagenomic binning, comparative biology and taxonomic classification.</title>
        <authorList>
            <person name="Goeker M."/>
        </authorList>
    </citation>
    <scope>NUCLEOTIDE SEQUENCE [LARGE SCALE GENOMIC DNA]</scope>
    <source>
        <strain evidence="2 3">DSM 2461</strain>
    </source>
</reference>
<keyword evidence="1" id="KW-1133">Transmembrane helix</keyword>
<comment type="caution">
    <text evidence="2">The sequence shown here is derived from an EMBL/GenBank/DDBJ whole genome shotgun (WGS) entry which is preliminary data.</text>
</comment>